<accession>A3LSL5</accession>
<name>A3LSL5_PICST</name>
<dbReference type="OrthoDB" id="10669007at2759"/>
<evidence type="ECO:0000313" key="1">
    <source>
        <dbReference type="EMBL" id="ABN65923.2"/>
    </source>
</evidence>
<dbReference type="AlphaFoldDB" id="A3LSL5"/>
<dbReference type="RefSeq" id="XP_001383952.2">
    <property type="nucleotide sequence ID" value="XM_001383915.1"/>
</dbReference>
<dbReference type="InParanoid" id="A3LSL5"/>
<protein>
    <submittedName>
        <fullName evidence="1">Uncharacterized protein</fullName>
    </submittedName>
</protein>
<sequence>MLSEHCHVTSGSGSEVFKSIEYALRSTCFINSAHILSSATPELNTNLDLVQFHKSSSAPETPLLEILSQLDYTDFDENNSAIYLRAVSDNASIELSNTSSLTLKNSILKIVVSESAFQKVPNLANVPNVVLKKIRESKIGHGSKQFVSYNYDITIQLRIANNQLAIFSELQYIIQTIFNVYTCLTVSTFNFPIQLISTESATAAISQINADLVNLHPLGTSVQTLDSEDTAELYEYLTMLASGSSQLNTYNHVEDFISSYQVPQLPSDSQYSHNLERLTLKNIHSKFLNLYIREQPWTIISIHSDNKHSLLYRSPVDGHIILWEIK</sequence>
<keyword evidence="2" id="KW-1185">Reference proteome</keyword>
<dbReference type="eggNOG" id="ENOG502RA7G">
    <property type="taxonomic scope" value="Eukaryota"/>
</dbReference>
<dbReference type="Proteomes" id="UP000002258">
    <property type="component" value="Chromosome 3"/>
</dbReference>
<dbReference type="HOGENOM" id="CLU_852876_0_0_1"/>
<gene>
    <name evidence="1" type="ORF">PICST_31093</name>
</gene>
<dbReference type="OMA" id="NCIITIA"/>
<dbReference type="KEGG" id="pic:PICST_31093"/>
<organism evidence="1 2">
    <name type="scientific">Scheffersomyces stipitis (strain ATCC 58785 / CBS 6054 / NBRC 10063 / NRRL Y-11545)</name>
    <name type="common">Yeast</name>
    <name type="synonym">Pichia stipitis</name>
    <dbReference type="NCBI Taxonomy" id="322104"/>
    <lineage>
        <taxon>Eukaryota</taxon>
        <taxon>Fungi</taxon>
        <taxon>Dikarya</taxon>
        <taxon>Ascomycota</taxon>
        <taxon>Saccharomycotina</taxon>
        <taxon>Pichiomycetes</taxon>
        <taxon>Debaryomycetaceae</taxon>
        <taxon>Scheffersomyces</taxon>
    </lineage>
</organism>
<evidence type="ECO:0000313" key="2">
    <source>
        <dbReference type="Proteomes" id="UP000002258"/>
    </source>
</evidence>
<reference evidence="1 2" key="1">
    <citation type="journal article" date="2007" name="Nat. Biotechnol.">
        <title>Genome sequence of the lignocellulose-bioconverting and xylose-fermenting yeast Pichia stipitis.</title>
        <authorList>
            <person name="Jeffries T.W."/>
            <person name="Grigoriev I.V."/>
            <person name="Grimwood J."/>
            <person name="Laplaza J.M."/>
            <person name="Aerts A."/>
            <person name="Salamov A."/>
            <person name="Schmutz J."/>
            <person name="Lindquist E."/>
            <person name="Dehal P."/>
            <person name="Shapiro H."/>
            <person name="Jin Y.S."/>
            <person name="Passoth V."/>
            <person name="Richardson P.M."/>
        </authorList>
    </citation>
    <scope>NUCLEOTIDE SEQUENCE [LARGE SCALE GENOMIC DNA]</scope>
    <source>
        <strain evidence="2">ATCC 58785 / CBS 6054 / NBRC 10063 / NRRL Y-11545</strain>
    </source>
</reference>
<dbReference type="GeneID" id="4837844"/>
<proteinExistence type="predicted"/>
<dbReference type="EMBL" id="CP000497">
    <property type="protein sequence ID" value="ABN65923.2"/>
    <property type="molecule type" value="Genomic_DNA"/>
</dbReference>